<name>A0A6C0I4H7_9ZZZZ</name>
<keyword evidence="1" id="KW-0812">Transmembrane</keyword>
<protein>
    <submittedName>
        <fullName evidence="2">Uncharacterized protein</fullName>
    </submittedName>
</protein>
<sequence>MSNIMDSLFGPLGKDYCIWFYFLSVFSLISLVIAILPAIFYGIKQGKGVEYYGTLTLGSFNLLVSYFVNRLLYSMCSGAMN</sequence>
<feature type="transmembrane region" description="Helical" evidence="1">
    <location>
        <begin position="49"/>
        <end position="68"/>
    </location>
</feature>
<proteinExistence type="predicted"/>
<dbReference type="AlphaFoldDB" id="A0A6C0I4H7"/>
<evidence type="ECO:0000256" key="1">
    <source>
        <dbReference type="SAM" id="Phobius"/>
    </source>
</evidence>
<evidence type="ECO:0000313" key="2">
    <source>
        <dbReference type="EMBL" id="QHT87267.1"/>
    </source>
</evidence>
<keyword evidence="1" id="KW-0472">Membrane</keyword>
<organism evidence="2">
    <name type="scientific">viral metagenome</name>
    <dbReference type="NCBI Taxonomy" id="1070528"/>
    <lineage>
        <taxon>unclassified sequences</taxon>
        <taxon>metagenomes</taxon>
        <taxon>organismal metagenomes</taxon>
    </lineage>
</organism>
<dbReference type="EMBL" id="MN740086">
    <property type="protein sequence ID" value="QHT87267.1"/>
    <property type="molecule type" value="Genomic_DNA"/>
</dbReference>
<feature type="transmembrane region" description="Helical" evidence="1">
    <location>
        <begin position="20"/>
        <end position="42"/>
    </location>
</feature>
<keyword evidence="1" id="KW-1133">Transmembrane helix</keyword>
<accession>A0A6C0I4H7</accession>
<reference evidence="2" key="1">
    <citation type="journal article" date="2020" name="Nature">
        <title>Giant virus diversity and host interactions through global metagenomics.</title>
        <authorList>
            <person name="Schulz F."/>
            <person name="Roux S."/>
            <person name="Paez-Espino D."/>
            <person name="Jungbluth S."/>
            <person name="Walsh D.A."/>
            <person name="Denef V.J."/>
            <person name="McMahon K.D."/>
            <person name="Konstantinidis K.T."/>
            <person name="Eloe-Fadrosh E.A."/>
            <person name="Kyrpides N.C."/>
            <person name="Woyke T."/>
        </authorList>
    </citation>
    <scope>NUCLEOTIDE SEQUENCE</scope>
    <source>
        <strain evidence="2">GVMAG-M-3300023184-190</strain>
    </source>
</reference>